<dbReference type="Gene3D" id="1.10.260.40">
    <property type="entry name" value="lambda repressor-like DNA-binding domains"/>
    <property type="match status" value="1"/>
</dbReference>
<dbReference type="OrthoDB" id="4559617at2"/>
<dbReference type="Proteomes" id="UP000312032">
    <property type="component" value="Unassembled WGS sequence"/>
</dbReference>
<gene>
    <name evidence="2" type="ORF">FHE74_04445</name>
</gene>
<protein>
    <submittedName>
        <fullName evidence="2">Helix-turn-helix transcriptional regulator</fullName>
    </submittedName>
</protein>
<name>A0A5C4U541_9CORY</name>
<accession>A0A5C4U541</accession>
<dbReference type="SMART" id="SM00530">
    <property type="entry name" value="HTH_XRE"/>
    <property type="match status" value="1"/>
</dbReference>
<dbReference type="InterPro" id="IPR010982">
    <property type="entry name" value="Lambda_DNA-bd_dom_sf"/>
</dbReference>
<evidence type="ECO:0000313" key="2">
    <source>
        <dbReference type="EMBL" id="TNL98455.1"/>
    </source>
</evidence>
<proteinExistence type="predicted"/>
<dbReference type="Pfam" id="PF13560">
    <property type="entry name" value="HTH_31"/>
    <property type="match status" value="1"/>
</dbReference>
<dbReference type="PROSITE" id="PS50943">
    <property type="entry name" value="HTH_CROC1"/>
    <property type="match status" value="1"/>
</dbReference>
<evidence type="ECO:0000313" key="3">
    <source>
        <dbReference type="Proteomes" id="UP000312032"/>
    </source>
</evidence>
<dbReference type="SUPFAM" id="SSF47413">
    <property type="entry name" value="lambda repressor-like DNA-binding domains"/>
    <property type="match status" value="1"/>
</dbReference>
<dbReference type="RefSeq" id="WP_139465300.1">
    <property type="nucleotide sequence ID" value="NZ_VDHJ01000005.1"/>
</dbReference>
<dbReference type="AlphaFoldDB" id="A0A5C4U541"/>
<feature type="domain" description="HTH cro/C1-type" evidence="1">
    <location>
        <begin position="18"/>
        <end position="79"/>
    </location>
</feature>
<dbReference type="GO" id="GO:0003677">
    <property type="term" value="F:DNA binding"/>
    <property type="evidence" value="ECO:0007669"/>
    <property type="project" value="InterPro"/>
</dbReference>
<dbReference type="EMBL" id="VDHJ01000005">
    <property type="protein sequence ID" value="TNL98455.1"/>
    <property type="molecule type" value="Genomic_DNA"/>
</dbReference>
<sequence>METTVHWNSYGHVLAERLRSLRAARGVSQGHLAELAGLSRNVISNLERNETSAGSSSDPRLSTIYRLAKALSVPPFVLLPGAHRHVDAVCVSHESEISAQWPTCPEDTARYSDYFLALGERGDTPEFALD</sequence>
<keyword evidence="3" id="KW-1185">Reference proteome</keyword>
<dbReference type="InterPro" id="IPR001387">
    <property type="entry name" value="Cro/C1-type_HTH"/>
</dbReference>
<evidence type="ECO:0000259" key="1">
    <source>
        <dbReference type="PROSITE" id="PS50943"/>
    </source>
</evidence>
<dbReference type="CDD" id="cd00093">
    <property type="entry name" value="HTH_XRE"/>
    <property type="match status" value="1"/>
</dbReference>
<comment type="caution">
    <text evidence="2">The sequence shown here is derived from an EMBL/GenBank/DDBJ whole genome shotgun (WGS) entry which is preliminary data.</text>
</comment>
<reference evidence="2 3" key="1">
    <citation type="submission" date="2019-06" db="EMBL/GenBank/DDBJ databases">
        <authorList>
            <person name="Li J."/>
        </authorList>
    </citation>
    <scope>NUCLEOTIDE SEQUENCE [LARGE SCALE GENOMIC DNA]</scope>
    <source>
        <strain evidence="2 3">LMG 28165</strain>
    </source>
</reference>
<organism evidence="2 3">
    <name type="scientific">Corynebacterium tapiri</name>
    <dbReference type="NCBI Taxonomy" id="1448266"/>
    <lineage>
        <taxon>Bacteria</taxon>
        <taxon>Bacillati</taxon>
        <taxon>Actinomycetota</taxon>
        <taxon>Actinomycetes</taxon>
        <taxon>Mycobacteriales</taxon>
        <taxon>Corynebacteriaceae</taxon>
        <taxon>Corynebacterium</taxon>
    </lineage>
</organism>